<dbReference type="EC" id="1.23.1.1" evidence="7"/>
<dbReference type="InterPro" id="IPR036093">
    <property type="entry name" value="NAC_dom_sf"/>
</dbReference>
<dbReference type="Gene3D" id="2.170.150.80">
    <property type="entry name" value="NAC domain"/>
    <property type="match status" value="1"/>
</dbReference>
<dbReference type="GO" id="GO:0009807">
    <property type="term" value="P:lignan biosynthetic process"/>
    <property type="evidence" value="ECO:0007669"/>
    <property type="project" value="UniProtKB-ARBA"/>
</dbReference>
<dbReference type="InterPro" id="IPR036291">
    <property type="entry name" value="NAD(P)-bd_dom_sf"/>
</dbReference>
<dbReference type="PANTHER" id="PTHR43349:SF47">
    <property type="entry name" value="NMRA-LIKE DOMAIN-CONTAINING PROTEIN"/>
    <property type="match status" value="1"/>
</dbReference>
<dbReference type="SUPFAM" id="SSF101941">
    <property type="entry name" value="NAC domain"/>
    <property type="match status" value="1"/>
</dbReference>
<feature type="compositionally biased region" description="Polar residues" evidence="11">
    <location>
        <begin position="278"/>
        <end position="293"/>
    </location>
</feature>
<dbReference type="EC" id="1.23.1.2" evidence="8"/>
<reference evidence="13 14" key="1">
    <citation type="submission" date="2019-01" db="EMBL/GenBank/DDBJ databases">
        <title>Sequencing of cultivated peanut Arachis hypogaea provides insights into genome evolution and oil improvement.</title>
        <authorList>
            <person name="Chen X."/>
        </authorList>
    </citation>
    <scope>NUCLEOTIDE SEQUENCE [LARGE SCALE GENOMIC DNA]</scope>
    <source>
        <strain evidence="14">cv. Fuhuasheng</strain>
        <tissue evidence="13">Leaves</tissue>
    </source>
</reference>
<dbReference type="EMBL" id="SDMP01000007">
    <property type="protein sequence ID" value="RYR47514.1"/>
    <property type="molecule type" value="Genomic_DNA"/>
</dbReference>
<gene>
    <name evidence="13" type="ORF">Ahy_A07g033440</name>
</gene>
<dbReference type="PROSITE" id="PS51005">
    <property type="entry name" value="NAC"/>
    <property type="match status" value="1"/>
</dbReference>
<proteinExistence type="inferred from homology"/>
<dbReference type="GO" id="GO:0003677">
    <property type="term" value="F:DNA binding"/>
    <property type="evidence" value="ECO:0007669"/>
    <property type="project" value="UniProtKB-KW"/>
</dbReference>
<sequence>MLKSKVLIVGGIGKRLVKASLDEGHETYLLLSFKEQGANLVTASFHDHHSPCQFNLSSFMLSRKPEIARFLPSEFGMDPGRMEHALEPGRATFDDKMVVRKAIEEAKIPHTSASKKFKPTDEELIQDFLLNKINGRPLPNNGTILEGELFGTEKNPWKIWEENVENSYDGKDLYFFTTLKRKFSTNSLRMVRTIGLGFWEGEDIGKEIMANKTNQRIGMRKRYRFEKSGTSHDGGWILHQYSIDSSLLPNPSNNANDYAGKVEFVNQSENGDERMEIQNESPNQSDKANQSENNGDEKIDEIQRELTNQLENNDDEIQVEAFDTTIGIEANYGNVKAITVVEDDIAKYTIKTIDDPKILNKTVYIRPPKNILSPLEIVQTWKKLIGKELKKSSISDEQFLSSMKRKSYAEQVAMVHYYHVCIEGCLANFEIGDGGVEACELYSEVKYTTVHEYMKRYL</sequence>
<evidence type="ECO:0000256" key="8">
    <source>
        <dbReference type="ARBA" id="ARBA00038910"/>
    </source>
</evidence>
<dbReference type="Pfam" id="PF02365">
    <property type="entry name" value="NAM"/>
    <property type="match status" value="1"/>
</dbReference>
<dbReference type="STRING" id="3818.A0A445C995"/>
<dbReference type="Gene3D" id="3.90.25.10">
    <property type="entry name" value="UDP-galactose 4-epimerase, domain 1"/>
    <property type="match status" value="1"/>
</dbReference>
<evidence type="ECO:0000256" key="6">
    <source>
        <dbReference type="ARBA" id="ARBA00023242"/>
    </source>
</evidence>
<dbReference type="InterPro" id="IPR050608">
    <property type="entry name" value="NmrA-type/Isoflavone_red_sf"/>
</dbReference>
<feature type="region of interest" description="Disordered" evidence="11">
    <location>
        <begin position="272"/>
        <end position="296"/>
    </location>
</feature>
<dbReference type="SUPFAM" id="SSF51735">
    <property type="entry name" value="NAD(P)-binding Rossmann-fold domains"/>
    <property type="match status" value="2"/>
</dbReference>
<keyword evidence="4" id="KW-0238">DNA-binding</keyword>
<evidence type="ECO:0000256" key="3">
    <source>
        <dbReference type="ARBA" id="ARBA00023015"/>
    </source>
</evidence>
<evidence type="ECO:0000256" key="5">
    <source>
        <dbReference type="ARBA" id="ARBA00023163"/>
    </source>
</evidence>
<organism evidence="13 14">
    <name type="scientific">Arachis hypogaea</name>
    <name type="common">Peanut</name>
    <dbReference type="NCBI Taxonomy" id="3818"/>
    <lineage>
        <taxon>Eukaryota</taxon>
        <taxon>Viridiplantae</taxon>
        <taxon>Streptophyta</taxon>
        <taxon>Embryophyta</taxon>
        <taxon>Tracheophyta</taxon>
        <taxon>Spermatophyta</taxon>
        <taxon>Magnoliopsida</taxon>
        <taxon>eudicotyledons</taxon>
        <taxon>Gunneridae</taxon>
        <taxon>Pentapetalae</taxon>
        <taxon>rosids</taxon>
        <taxon>fabids</taxon>
        <taxon>Fabales</taxon>
        <taxon>Fabaceae</taxon>
        <taxon>Papilionoideae</taxon>
        <taxon>50 kb inversion clade</taxon>
        <taxon>dalbergioids sensu lato</taxon>
        <taxon>Dalbergieae</taxon>
        <taxon>Pterocarpus clade</taxon>
        <taxon>Arachis</taxon>
    </lineage>
</organism>
<dbReference type="AlphaFoldDB" id="A0A445C995"/>
<keyword evidence="5" id="KW-0804">Transcription</keyword>
<dbReference type="Pfam" id="PF05368">
    <property type="entry name" value="NmrA"/>
    <property type="match status" value="1"/>
</dbReference>
<name>A0A445C995_ARAHY</name>
<evidence type="ECO:0000256" key="4">
    <source>
        <dbReference type="ARBA" id="ARBA00023125"/>
    </source>
</evidence>
<dbReference type="InterPro" id="IPR008030">
    <property type="entry name" value="NmrA-like"/>
</dbReference>
<evidence type="ECO:0000256" key="9">
    <source>
        <dbReference type="ARBA" id="ARBA00042771"/>
    </source>
</evidence>
<keyword evidence="14" id="KW-1185">Reference proteome</keyword>
<evidence type="ECO:0000256" key="10">
    <source>
        <dbReference type="ARBA" id="ARBA00043173"/>
    </source>
</evidence>
<comment type="subunit">
    <text evidence="2">Dimer.</text>
</comment>
<evidence type="ECO:0000256" key="2">
    <source>
        <dbReference type="ARBA" id="ARBA00011473"/>
    </source>
</evidence>
<dbReference type="Proteomes" id="UP000289738">
    <property type="component" value="Chromosome A07"/>
</dbReference>
<comment type="caution">
    <text evidence="13">The sequence shown here is derived from an EMBL/GenBank/DDBJ whole genome shotgun (WGS) entry which is preliminary data.</text>
</comment>
<evidence type="ECO:0000256" key="7">
    <source>
        <dbReference type="ARBA" id="ARBA00038909"/>
    </source>
</evidence>
<dbReference type="InterPro" id="IPR003441">
    <property type="entry name" value="NAC-dom"/>
</dbReference>
<dbReference type="GO" id="GO:0010283">
    <property type="term" value="F:pinoresinol reductase activity"/>
    <property type="evidence" value="ECO:0007669"/>
    <property type="project" value="UniProtKB-ARBA"/>
</dbReference>
<keyword evidence="6" id="KW-0539">Nucleus</keyword>
<protein>
    <recommendedName>
        <fullName evidence="9">(+)-lariciresinol reductase</fullName>
        <ecNumber evidence="7">1.23.1.1</ecNumber>
        <ecNumber evidence="8">1.23.1.2</ecNumber>
    </recommendedName>
    <alternativeName>
        <fullName evidence="10">(+)-pinoresinol reductase</fullName>
    </alternativeName>
</protein>
<evidence type="ECO:0000256" key="11">
    <source>
        <dbReference type="SAM" id="MobiDB-lite"/>
    </source>
</evidence>
<accession>A0A445C995</accession>
<keyword evidence="3" id="KW-0805">Transcription regulation</keyword>
<feature type="domain" description="NAC" evidence="12">
    <location>
        <begin position="111"/>
        <end position="265"/>
    </location>
</feature>
<evidence type="ECO:0000256" key="1">
    <source>
        <dbReference type="ARBA" id="ARBA00005725"/>
    </source>
</evidence>
<comment type="similarity">
    <text evidence="1">Belongs to the NmrA-type oxidoreductase family. Isoflavone reductase subfamily.</text>
</comment>
<evidence type="ECO:0000259" key="12">
    <source>
        <dbReference type="PROSITE" id="PS51005"/>
    </source>
</evidence>
<evidence type="ECO:0000313" key="14">
    <source>
        <dbReference type="Proteomes" id="UP000289738"/>
    </source>
</evidence>
<dbReference type="GO" id="GO:0006355">
    <property type="term" value="P:regulation of DNA-templated transcription"/>
    <property type="evidence" value="ECO:0007669"/>
    <property type="project" value="InterPro"/>
</dbReference>
<dbReference type="PANTHER" id="PTHR43349">
    <property type="entry name" value="PINORESINOL REDUCTASE-RELATED"/>
    <property type="match status" value="1"/>
</dbReference>
<evidence type="ECO:0000313" key="13">
    <source>
        <dbReference type="EMBL" id="RYR47514.1"/>
    </source>
</evidence>